<dbReference type="Gene3D" id="3.40.50.720">
    <property type="entry name" value="NAD(P)-binding Rossmann-like Domain"/>
    <property type="match status" value="1"/>
</dbReference>
<dbReference type="InterPro" id="IPR036188">
    <property type="entry name" value="FAD/NAD-bd_sf"/>
</dbReference>
<dbReference type="EC" id="1.3.1.34" evidence="6"/>
<dbReference type="AlphaFoldDB" id="A0A3B8WCJ7"/>
<proteinExistence type="predicted"/>
<name>A0A3B8WCJ7_MARNT</name>
<comment type="cofactor">
    <cofactor evidence="1">
        <name>FMN</name>
        <dbReference type="ChEBI" id="CHEBI:58210"/>
    </cofactor>
</comment>
<evidence type="ECO:0000256" key="1">
    <source>
        <dbReference type="ARBA" id="ARBA00001917"/>
    </source>
</evidence>
<dbReference type="Pfam" id="PF07992">
    <property type="entry name" value="Pyr_redox_2"/>
    <property type="match status" value="1"/>
</dbReference>
<sequence length="259" mass="28381">EFYETLRYFQRQIDVLEIDLRLGTRVGADELIEQGFDDVIIATGVKPRTPKIEGIDHPKVLGYLDVLRHNKPVGKSVAVIGAGGIGFDVSEFLTHDFGKHPEGEQVSVAEWQAEWGVNPAFEGPGGLAERAQTPSPRKIYLMQRKTGKVGGGLGKTSGWVHRSSLKHRDVEMLRGCRYDLIDDQGLHITLTDKDGKTGETRVLAVDNVIICAGQESYRELFDQLADKGVKAHLIGGADVAEELDAKRAIRQGTEIAAAI</sequence>
<comment type="caution">
    <text evidence="6">The sequence shown here is derived from an EMBL/GenBank/DDBJ whole genome shotgun (WGS) entry which is preliminary data.</text>
</comment>
<dbReference type="Proteomes" id="UP000261325">
    <property type="component" value="Unassembled WGS sequence"/>
</dbReference>
<feature type="non-terminal residue" evidence="6">
    <location>
        <position position="1"/>
    </location>
</feature>
<dbReference type="PANTHER" id="PTHR42917:SF2">
    <property type="entry name" value="2,4-DIENOYL-COA REDUCTASE [(2E)-ENOYL-COA-PRODUCING]"/>
    <property type="match status" value="1"/>
</dbReference>
<evidence type="ECO:0000313" key="7">
    <source>
        <dbReference type="Proteomes" id="UP000261325"/>
    </source>
</evidence>
<evidence type="ECO:0000313" key="6">
    <source>
        <dbReference type="EMBL" id="HAC27420.1"/>
    </source>
</evidence>
<dbReference type="EMBL" id="DLYI01000077">
    <property type="protein sequence ID" value="HAC27420.1"/>
    <property type="molecule type" value="Genomic_DNA"/>
</dbReference>
<dbReference type="PANTHER" id="PTHR42917">
    <property type="entry name" value="2,4-DIENOYL-COA REDUCTASE"/>
    <property type="match status" value="1"/>
</dbReference>
<gene>
    <name evidence="6" type="primary">fadH</name>
    <name evidence="6" type="ORF">DCF82_06360</name>
</gene>
<feature type="domain" description="FAD/NAD(P)-binding" evidence="5">
    <location>
        <begin position="29"/>
        <end position="239"/>
    </location>
</feature>
<dbReference type="SUPFAM" id="SSF51905">
    <property type="entry name" value="FAD/NAD(P)-binding domain"/>
    <property type="match status" value="1"/>
</dbReference>
<dbReference type="PRINTS" id="PR00368">
    <property type="entry name" value="FADPNR"/>
</dbReference>
<dbReference type="Gene3D" id="3.50.50.60">
    <property type="entry name" value="FAD/NAD(P)-binding domain"/>
    <property type="match status" value="1"/>
</dbReference>
<reference evidence="6 7" key="1">
    <citation type="journal article" date="2018" name="Nat. Biotechnol.">
        <title>A standardized bacterial taxonomy based on genome phylogeny substantially revises the tree of life.</title>
        <authorList>
            <person name="Parks D.H."/>
            <person name="Chuvochina M."/>
            <person name="Waite D.W."/>
            <person name="Rinke C."/>
            <person name="Skarshewski A."/>
            <person name="Chaumeil P.A."/>
            <person name="Hugenholtz P."/>
        </authorList>
    </citation>
    <scope>NUCLEOTIDE SEQUENCE [LARGE SCALE GENOMIC DNA]</scope>
    <source>
        <strain evidence="6">UBA9049</strain>
    </source>
</reference>
<keyword evidence="4 6" id="KW-0560">Oxidoreductase</keyword>
<dbReference type="InterPro" id="IPR051793">
    <property type="entry name" value="NADH:flavin_oxidoreductase"/>
</dbReference>
<keyword evidence="2" id="KW-0285">Flavoprotein</keyword>
<organism evidence="6 7">
    <name type="scientific">Marinobacter nauticus</name>
    <name type="common">Marinobacter hydrocarbonoclasticus</name>
    <name type="synonym">Marinobacter aquaeolei</name>
    <dbReference type="NCBI Taxonomy" id="2743"/>
    <lineage>
        <taxon>Bacteria</taxon>
        <taxon>Pseudomonadati</taxon>
        <taxon>Pseudomonadota</taxon>
        <taxon>Gammaproteobacteria</taxon>
        <taxon>Pseudomonadales</taxon>
        <taxon>Marinobacteraceae</taxon>
        <taxon>Marinobacter</taxon>
    </lineage>
</organism>
<evidence type="ECO:0000256" key="4">
    <source>
        <dbReference type="ARBA" id="ARBA00023002"/>
    </source>
</evidence>
<evidence type="ECO:0000259" key="5">
    <source>
        <dbReference type="Pfam" id="PF07992"/>
    </source>
</evidence>
<dbReference type="GO" id="GO:0033543">
    <property type="term" value="P:fatty acid beta-oxidation, unsaturated, even number, reductase/isomerase pathway"/>
    <property type="evidence" value="ECO:0007669"/>
    <property type="project" value="TreeGrafter"/>
</dbReference>
<dbReference type="InterPro" id="IPR023753">
    <property type="entry name" value="FAD/NAD-binding_dom"/>
</dbReference>
<evidence type="ECO:0000256" key="3">
    <source>
        <dbReference type="ARBA" id="ARBA00022643"/>
    </source>
</evidence>
<dbReference type="GO" id="GO:0008670">
    <property type="term" value="F:2,4-dienoyl-CoA reductase (NADPH) activity"/>
    <property type="evidence" value="ECO:0007669"/>
    <property type="project" value="UniProtKB-EC"/>
</dbReference>
<accession>A0A3B8WCJ7</accession>
<protein>
    <submittedName>
        <fullName evidence="6">NADPH-dependent 2,4-dienoyl-CoA reductase</fullName>
        <ecNumber evidence="6">1.3.1.34</ecNumber>
    </submittedName>
</protein>
<evidence type="ECO:0000256" key="2">
    <source>
        <dbReference type="ARBA" id="ARBA00022630"/>
    </source>
</evidence>
<keyword evidence="3" id="KW-0288">FMN</keyword>